<dbReference type="InterPro" id="IPR004147">
    <property type="entry name" value="ABC1_dom"/>
</dbReference>
<sequence>RRPLLLTAGVGALWSWDHYANASTFERNLRTLYTGAVISADYKLNFTPEKAGAIDAVHERGACQPGRESFSGGLYVKFGQAVAAVPVLPPQYQVFRALLDNAPAVPYEDVEAIFIAELGAPPSSFFTTFSRRPIASASIAQVHRATLPDGTSVAVKIQKPAIAKQIEWDLRVHRFVLLCFETLFDLPLRWSADYIDRHMRLETDFTNEARNAERAANHLKEEGLEEEVYVPKVYWDLTTKRVMTAEWIDGVSNHDASNGRSSENAQKIDSLGWSRKTIMTSLVSAFATQTFCSGFIHCDPHPGNILVRDHPLDAPRDPSRPSRRVPRPQICLLDHGLYIESSPTFTKNYALMWKSIFSNDTETLEAIAESWGIRDAQMLASSALQRPWRVGNAVHLGESAPITDVYENQVRMKERIRNFLYDTELLPRELIFLGRSMNLIRANNRLLGSPVNRINILANRAVSSLSR</sequence>
<dbReference type="InterPro" id="IPR051130">
    <property type="entry name" value="Mito_struct-func_regulator"/>
</dbReference>
<dbReference type="PANTHER" id="PTHR43173">
    <property type="entry name" value="ABC1 FAMILY PROTEIN"/>
    <property type="match status" value="1"/>
</dbReference>
<feature type="domain" description="ABC1 atypical kinase-like" evidence="2">
    <location>
        <begin position="98"/>
        <end position="365"/>
    </location>
</feature>
<dbReference type="InterPro" id="IPR011009">
    <property type="entry name" value="Kinase-like_dom_sf"/>
</dbReference>
<dbReference type="InterPro" id="IPR045307">
    <property type="entry name" value="ADCK1_dom"/>
</dbReference>
<keyword evidence="4" id="KW-1185">Reference proteome</keyword>
<reference evidence="4" key="1">
    <citation type="journal article" date="2018" name="Nat. Microbiol.">
        <title>Leveraging single-cell genomics to expand the fungal tree of life.</title>
        <authorList>
            <person name="Ahrendt S.R."/>
            <person name="Quandt C.A."/>
            <person name="Ciobanu D."/>
            <person name="Clum A."/>
            <person name="Salamov A."/>
            <person name="Andreopoulos B."/>
            <person name="Cheng J.F."/>
            <person name="Woyke T."/>
            <person name="Pelin A."/>
            <person name="Henrissat B."/>
            <person name="Reynolds N.K."/>
            <person name="Benny G.L."/>
            <person name="Smith M.E."/>
            <person name="James T.Y."/>
            <person name="Grigoriev I.V."/>
        </authorList>
    </citation>
    <scope>NUCLEOTIDE SEQUENCE [LARGE SCALE GENOMIC DNA]</scope>
</reference>
<dbReference type="AlphaFoldDB" id="A0A4P9WKV7"/>
<proteinExistence type="inferred from homology"/>
<gene>
    <name evidence="3" type="ORF">BDK51DRAFT_9188</name>
</gene>
<feature type="non-terminal residue" evidence="3">
    <location>
        <position position="1"/>
    </location>
</feature>
<dbReference type="CDD" id="cd13969">
    <property type="entry name" value="ADCK1-like"/>
    <property type="match status" value="1"/>
</dbReference>
<protein>
    <submittedName>
        <fullName evidence="3">ABC1 family-domain-containing protein</fullName>
    </submittedName>
</protein>
<dbReference type="Pfam" id="PF03109">
    <property type="entry name" value="ABC1"/>
    <property type="match status" value="1"/>
</dbReference>
<dbReference type="EMBL" id="KZ994231">
    <property type="protein sequence ID" value="RKO93464.1"/>
    <property type="molecule type" value="Genomic_DNA"/>
</dbReference>
<dbReference type="SUPFAM" id="SSF56112">
    <property type="entry name" value="Protein kinase-like (PK-like)"/>
    <property type="match status" value="1"/>
</dbReference>
<evidence type="ECO:0000259" key="2">
    <source>
        <dbReference type="Pfam" id="PF03109"/>
    </source>
</evidence>
<organism evidence="3 4">
    <name type="scientific">Blyttiomyces helicus</name>
    <dbReference type="NCBI Taxonomy" id="388810"/>
    <lineage>
        <taxon>Eukaryota</taxon>
        <taxon>Fungi</taxon>
        <taxon>Fungi incertae sedis</taxon>
        <taxon>Chytridiomycota</taxon>
        <taxon>Chytridiomycota incertae sedis</taxon>
        <taxon>Chytridiomycetes</taxon>
        <taxon>Chytridiomycetes incertae sedis</taxon>
        <taxon>Blyttiomyces</taxon>
    </lineage>
</organism>
<dbReference type="Proteomes" id="UP000269721">
    <property type="component" value="Unassembled WGS sequence"/>
</dbReference>
<evidence type="ECO:0000313" key="4">
    <source>
        <dbReference type="Proteomes" id="UP000269721"/>
    </source>
</evidence>
<evidence type="ECO:0000256" key="1">
    <source>
        <dbReference type="ARBA" id="ARBA00009670"/>
    </source>
</evidence>
<evidence type="ECO:0000313" key="3">
    <source>
        <dbReference type="EMBL" id="RKO93464.1"/>
    </source>
</evidence>
<dbReference type="OrthoDB" id="427480at2759"/>
<name>A0A4P9WKV7_9FUNG</name>
<dbReference type="PANTHER" id="PTHR43173:SF37">
    <property type="entry name" value="ABC1 FAMILY PROTEIN C10F6.14C"/>
    <property type="match status" value="1"/>
</dbReference>
<accession>A0A4P9WKV7</accession>
<feature type="non-terminal residue" evidence="3">
    <location>
        <position position="467"/>
    </location>
</feature>
<comment type="similarity">
    <text evidence="1">Belongs to the protein kinase superfamily. ADCK protein kinase family.</text>
</comment>